<dbReference type="GO" id="GO:0005829">
    <property type="term" value="C:cytosol"/>
    <property type="evidence" value="ECO:0007669"/>
    <property type="project" value="TreeGrafter"/>
</dbReference>
<dbReference type="Gene3D" id="1.10.10.10">
    <property type="entry name" value="Winged helix-like DNA-binding domain superfamily/Winged helix DNA-binding domain"/>
    <property type="match status" value="1"/>
</dbReference>
<dbReference type="GO" id="GO:0003677">
    <property type="term" value="F:DNA binding"/>
    <property type="evidence" value="ECO:0007669"/>
    <property type="project" value="UniProtKB-KW"/>
</dbReference>
<dbReference type="SUPFAM" id="SSF46785">
    <property type="entry name" value="Winged helix' DNA-binding domain"/>
    <property type="match status" value="1"/>
</dbReference>
<dbReference type="CDD" id="cd05466">
    <property type="entry name" value="PBP2_LTTR_substrate"/>
    <property type="match status" value="1"/>
</dbReference>
<dbReference type="EMBL" id="FNSH01000001">
    <property type="protein sequence ID" value="SEB59355.1"/>
    <property type="molecule type" value="Genomic_DNA"/>
</dbReference>
<comment type="similarity">
    <text evidence="1">Belongs to the LysR transcriptional regulatory family.</text>
</comment>
<dbReference type="PANTHER" id="PTHR30419:SF24">
    <property type="entry name" value="HTH-TYPE TRANSCRIPTIONAL REGULATOR CZCR"/>
    <property type="match status" value="1"/>
</dbReference>
<dbReference type="AlphaFoldDB" id="A0AB38A615"/>
<dbReference type="PRINTS" id="PR00039">
    <property type="entry name" value="HTHLYSR"/>
</dbReference>
<organism evidence="6 7">
    <name type="scientific">Atopobium minutum</name>
    <dbReference type="NCBI Taxonomy" id="1381"/>
    <lineage>
        <taxon>Bacteria</taxon>
        <taxon>Bacillati</taxon>
        <taxon>Actinomycetota</taxon>
        <taxon>Coriobacteriia</taxon>
        <taxon>Coriobacteriales</taxon>
        <taxon>Atopobiaceae</taxon>
        <taxon>Atopobium</taxon>
    </lineage>
</organism>
<evidence type="ECO:0000256" key="3">
    <source>
        <dbReference type="ARBA" id="ARBA00023125"/>
    </source>
</evidence>
<evidence type="ECO:0000256" key="1">
    <source>
        <dbReference type="ARBA" id="ARBA00009437"/>
    </source>
</evidence>
<evidence type="ECO:0000256" key="2">
    <source>
        <dbReference type="ARBA" id="ARBA00023015"/>
    </source>
</evidence>
<dbReference type="PANTHER" id="PTHR30419">
    <property type="entry name" value="HTH-TYPE TRANSCRIPTIONAL REGULATOR YBHD"/>
    <property type="match status" value="1"/>
</dbReference>
<feature type="domain" description="HTH lysR-type" evidence="5">
    <location>
        <begin position="9"/>
        <end position="60"/>
    </location>
</feature>
<evidence type="ECO:0000313" key="7">
    <source>
        <dbReference type="Proteomes" id="UP000183687"/>
    </source>
</evidence>
<evidence type="ECO:0000313" key="6">
    <source>
        <dbReference type="EMBL" id="SEB59355.1"/>
    </source>
</evidence>
<protein>
    <submittedName>
        <fullName evidence="6">DNA-binding transcriptional regulator, LysR family</fullName>
    </submittedName>
</protein>
<evidence type="ECO:0000256" key="4">
    <source>
        <dbReference type="ARBA" id="ARBA00023163"/>
    </source>
</evidence>
<dbReference type="InterPro" id="IPR050950">
    <property type="entry name" value="HTH-type_LysR_regulators"/>
</dbReference>
<evidence type="ECO:0000259" key="5">
    <source>
        <dbReference type="PROSITE" id="PS50931"/>
    </source>
</evidence>
<dbReference type="Gene3D" id="3.40.190.10">
    <property type="entry name" value="Periplasmic binding protein-like II"/>
    <property type="match status" value="2"/>
</dbReference>
<accession>A0AB38A615</accession>
<dbReference type="Pfam" id="PF00126">
    <property type="entry name" value="HTH_1"/>
    <property type="match status" value="1"/>
</dbReference>
<reference evidence="6 7" key="1">
    <citation type="submission" date="2016-10" db="EMBL/GenBank/DDBJ databases">
        <authorList>
            <person name="Varghese N."/>
            <person name="Submissions S."/>
        </authorList>
    </citation>
    <scope>NUCLEOTIDE SEQUENCE [LARGE SCALE GENOMIC DNA]</scope>
    <source>
        <strain evidence="6 7">DSM 20586</strain>
    </source>
</reference>
<dbReference type="SUPFAM" id="SSF53850">
    <property type="entry name" value="Periplasmic binding protein-like II"/>
    <property type="match status" value="1"/>
</dbReference>
<dbReference type="RefSeq" id="WP_002563212.1">
    <property type="nucleotide sequence ID" value="NZ_CALJSN010000004.1"/>
</dbReference>
<dbReference type="InterPro" id="IPR005119">
    <property type="entry name" value="LysR_subst-bd"/>
</dbReference>
<sequence>MEQNITKYQAFIETARQGSFTRAARRLAYSQSGVSRMVNDLEQEWGIRLLERGKHGARLTPDGQRILPRIEQICSDQRLLQAEVDNITGMLTGSIRIGTFSSVATHWLPRAIKRFRDDYPGIDYELLMGDYSEIEAWVDEGRVDIGFLAYAPQKPTLTFEPLGTDELMAVLPEKHRLAHTSTVNIADLTREPFLLLERKGVDEITPLFVKAGVELRPALSTWDDYTIMSMVESGLGLSILPALILRRNPYRLAIRPLTQRAHRTIGLVHRGQDNLSVAALRFCEYLSRVSQIRRR</sequence>
<dbReference type="Pfam" id="PF03466">
    <property type="entry name" value="LysR_substrate"/>
    <property type="match status" value="1"/>
</dbReference>
<gene>
    <name evidence="6" type="ORF">SAMN04489746_0688</name>
</gene>
<dbReference type="InterPro" id="IPR036390">
    <property type="entry name" value="WH_DNA-bd_sf"/>
</dbReference>
<keyword evidence="3 6" id="KW-0238">DNA-binding</keyword>
<dbReference type="InterPro" id="IPR036388">
    <property type="entry name" value="WH-like_DNA-bd_sf"/>
</dbReference>
<keyword evidence="4" id="KW-0804">Transcription</keyword>
<dbReference type="InterPro" id="IPR000847">
    <property type="entry name" value="LysR_HTH_N"/>
</dbReference>
<name>A0AB38A615_9ACTN</name>
<dbReference type="FunFam" id="1.10.10.10:FF:000001">
    <property type="entry name" value="LysR family transcriptional regulator"/>
    <property type="match status" value="1"/>
</dbReference>
<keyword evidence="2" id="KW-0805">Transcription regulation</keyword>
<comment type="caution">
    <text evidence="6">The sequence shown here is derived from an EMBL/GenBank/DDBJ whole genome shotgun (WGS) entry which is preliminary data.</text>
</comment>
<dbReference type="GO" id="GO:0003700">
    <property type="term" value="F:DNA-binding transcription factor activity"/>
    <property type="evidence" value="ECO:0007669"/>
    <property type="project" value="InterPro"/>
</dbReference>
<dbReference type="Proteomes" id="UP000183687">
    <property type="component" value="Unassembled WGS sequence"/>
</dbReference>
<proteinExistence type="inferred from homology"/>
<dbReference type="PROSITE" id="PS50931">
    <property type="entry name" value="HTH_LYSR"/>
    <property type="match status" value="1"/>
</dbReference>